<name>A0ABN7MM58_9BACT</name>
<gene>
    <name evidence="3" type="ORF">NSPZN2_90036</name>
</gene>
<sequence>MKICHVAMGDLWAGAEVHLLALMTHLVRLHGFEWSVVLFNEGRLADELRKLPLSLAVIPESQHGPVALASGLARVFRQFRPDVVHTHKYKDSILGSIVARYTGVPHVVRVVHGMPEPFQGLRNVKMSAYMIADRFVTRRLVDKVIAVSSEIEQALGRLYGQGRLVCIHNGIDLEAVRVTTQRADKRKEWGVDGKAILIGTVGRLAPVKGHAVLLEAFRILSQFHPNVVLIFVGDGPLRVELEAEANRMGLGRTVIFSGHQEQSYDFINMMDVFVLPSLHEGIPMVLLEALALRRPVVASRVGGIPEVLAHSYSGVLVSPNNPEELATAIQSLIENPSKAVAFGSSGRSQVESEFSADLMATRTAEMYRTLRTGVTQGDGSHGS</sequence>
<dbReference type="Proteomes" id="UP000675880">
    <property type="component" value="Unassembled WGS sequence"/>
</dbReference>
<evidence type="ECO:0000259" key="2">
    <source>
        <dbReference type="Pfam" id="PF13439"/>
    </source>
</evidence>
<organism evidence="3 4">
    <name type="scientific">Nitrospira defluvii</name>
    <dbReference type="NCBI Taxonomy" id="330214"/>
    <lineage>
        <taxon>Bacteria</taxon>
        <taxon>Pseudomonadati</taxon>
        <taxon>Nitrospirota</taxon>
        <taxon>Nitrospiria</taxon>
        <taxon>Nitrospirales</taxon>
        <taxon>Nitrospiraceae</taxon>
        <taxon>Nitrospira</taxon>
    </lineage>
</organism>
<evidence type="ECO:0000313" key="3">
    <source>
        <dbReference type="EMBL" id="CAE6804767.1"/>
    </source>
</evidence>
<dbReference type="SUPFAM" id="SSF53756">
    <property type="entry name" value="UDP-Glycosyltransferase/glycogen phosphorylase"/>
    <property type="match status" value="1"/>
</dbReference>
<dbReference type="GO" id="GO:0016757">
    <property type="term" value="F:glycosyltransferase activity"/>
    <property type="evidence" value="ECO:0007669"/>
    <property type="project" value="UniProtKB-KW"/>
</dbReference>
<dbReference type="EC" id="2.4.1.-" evidence="3"/>
<evidence type="ECO:0000259" key="1">
    <source>
        <dbReference type="Pfam" id="PF00534"/>
    </source>
</evidence>
<dbReference type="PANTHER" id="PTHR45947">
    <property type="entry name" value="SULFOQUINOVOSYL TRANSFERASE SQD2"/>
    <property type="match status" value="1"/>
</dbReference>
<keyword evidence="4" id="KW-1185">Reference proteome</keyword>
<dbReference type="InterPro" id="IPR001296">
    <property type="entry name" value="Glyco_trans_1"/>
</dbReference>
<feature type="domain" description="Glycosyltransferase subfamily 4-like N-terminal" evidence="2">
    <location>
        <begin position="14"/>
        <end position="174"/>
    </location>
</feature>
<dbReference type="InterPro" id="IPR050194">
    <property type="entry name" value="Glycosyltransferase_grp1"/>
</dbReference>
<dbReference type="Pfam" id="PF13439">
    <property type="entry name" value="Glyco_transf_4"/>
    <property type="match status" value="1"/>
</dbReference>
<dbReference type="Pfam" id="PF00534">
    <property type="entry name" value="Glycos_transf_1"/>
    <property type="match status" value="1"/>
</dbReference>
<proteinExistence type="predicted"/>
<accession>A0ABN7MM58</accession>
<dbReference type="CDD" id="cd03801">
    <property type="entry name" value="GT4_PimA-like"/>
    <property type="match status" value="1"/>
</dbReference>
<protein>
    <submittedName>
        <fullName evidence="3">Enzyme</fullName>
        <ecNumber evidence="3">2.4.1.-</ecNumber>
    </submittedName>
</protein>
<keyword evidence="3" id="KW-0808">Transferase</keyword>
<comment type="caution">
    <text evidence="3">The sequence shown here is derived from an EMBL/GenBank/DDBJ whole genome shotgun (WGS) entry which is preliminary data.</text>
</comment>
<dbReference type="InterPro" id="IPR028098">
    <property type="entry name" value="Glyco_trans_4-like_N"/>
</dbReference>
<reference evidence="3 4" key="1">
    <citation type="submission" date="2021-02" db="EMBL/GenBank/DDBJ databases">
        <authorList>
            <person name="Han P."/>
        </authorList>
    </citation>
    <scope>NUCLEOTIDE SEQUENCE [LARGE SCALE GENOMIC DNA]</scope>
    <source>
        <strain evidence="3">Candidatus Nitrospira sp. ZN2</strain>
    </source>
</reference>
<dbReference type="EMBL" id="CAJNBJ010000022">
    <property type="protein sequence ID" value="CAE6804767.1"/>
    <property type="molecule type" value="Genomic_DNA"/>
</dbReference>
<dbReference type="Gene3D" id="3.40.50.2000">
    <property type="entry name" value="Glycogen Phosphorylase B"/>
    <property type="match status" value="2"/>
</dbReference>
<dbReference type="RefSeq" id="WP_213044368.1">
    <property type="nucleotide sequence ID" value="NZ_CAJNBJ010000022.1"/>
</dbReference>
<evidence type="ECO:0000313" key="4">
    <source>
        <dbReference type="Proteomes" id="UP000675880"/>
    </source>
</evidence>
<dbReference type="PANTHER" id="PTHR45947:SF3">
    <property type="entry name" value="SULFOQUINOVOSYL TRANSFERASE SQD2"/>
    <property type="match status" value="1"/>
</dbReference>
<keyword evidence="3" id="KW-0328">Glycosyltransferase</keyword>
<feature type="domain" description="Glycosyl transferase family 1" evidence="1">
    <location>
        <begin position="182"/>
        <end position="348"/>
    </location>
</feature>